<dbReference type="GO" id="GO:0004113">
    <property type="term" value="F:2',3'-cyclic-nucleotide 3'-phosphodiesterase activity"/>
    <property type="evidence" value="ECO:0007669"/>
    <property type="project" value="InterPro"/>
</dbReference>
<dbReference type="Proteomes" id="UP000287188">
    <property type="component" value="Unassembled WGS sequence"/>
</dbReference>
<evidence type="ECO:0000256" key="2">
    <source>
        <dbReference type="HAMAP-Rule" id="MF_01940"/>
    </source>
</evidence>
<evidence type="ECO:0000313" key="4">
    <source>
        <dbReference type="Proteomes" id="UP000287188"/>
    </source>
</evidence>
<proteinExistence type="inferred from homology"/>
<comment type="caution">
    <text evidence="3">The sequence shown here is derived from an EMBL/GenBank/DDBJ whole genome shotgun (WGS) entry which is preliminary data.</text>
</comment>
<organism evidence="3 4">
    <name type="scientific">Dictyobacter kobayashii</name>
    <dbReference type="NCBI Taxonomy" id="2014872"/>
    <lineage>
        <taxon>Bacteria</taxon>
        <taxon>Bacillati</taxon>
        <taxon>Chloroflexota</taxon>
        <taxon>Ktedonobacteria</taxon>
        <taxon>Ktedonobacterales</taxon>
        <taxon>Dictyobacteraceae</taxon>
        <taxon>Dictyobacter</taxon>
    </lineage>
</organism>
<dbReference type="EMBL" id="BIFS01000001">
    <property type="protein sequence ID" value="GCE20440.1"/>
    <property type="molecule type" value="Genomic_DNA"/>
</dbReference>
<evidence type="ECO:0000313" key="3">
    <source>
        <dbReference type="EMBL" id="GCE20440.1"/>
    </source>
</evidence>
<dbReference type="PANTHER" id="PTHR35561">
    <property type="entry name" value="RNA 2',3'-CYCLIC PHOSPHODIESTERASE"/>
    <property type="match status" value="1"/>
</dbReference>
<name>A0A402AN88_9CHLR</name>
<accession>A0A402AN88</accession>
<dbReference type="Pfam" id="PF13563">
    <property type="entry name" value="2_5_RNA_ligase2"/>
    <property type="match status" value="1"/>
</dbReference>
<dbReference type="Gene3D" id="3.90.1140.10">
    <property type="entry name" value="Cyclic phosphodiesterase"/>
    <property type="match status" value="1"/>
</dbReference>
<dbReference type="PANTHER" id="PTHR35561:SF1">
    <property type="entry name" value="RNA 2',3'-CYCLIC PHOSPHODIESTERASE"/>
    <property type="match status" value="1"/>
</dbReference>
<keyword evidence="1 2" id="KW-0378">Hydrolase</keyword>
<feature type="active site" description="Proton donor" evidence="2">
    <location>
        <position position="41"/>
    </location>
</feature>
<sequence length="193" mass="21589">MTRTFIALEMDANIQRHLNGFIQQVAPVLPTLRWVDPQGIHLTLAFLGELDDERLASASAAAQKASQLCTPFSYSLTQPGIFGSPRQPRVLWMGIEEVSGSLKRLHRLLQQELEQSDFETETRPFSPHLTLARGKAPLNATEQATLQKILAQKNPNAILAGPYPVKHIHVMKSELSRSGATYTCLQKYPLQYK</sequence>
<protein>
    <recommendedName>
        <fullName evidence="2">RNA 2',3'-cyclic phosphodiesterase</fullName>
        <shortName evidence="2">RNA 2',3'-CPDase</shortName>
        <ecNumber evidence="2">3.1.4.58</ecNumber>
    </recommendedName>
</protein>
<dbReference type="OrthoDB" id="9789350at2"/>
<dbReference type="RefSeq" id="WP_126552118.1">
    <property type="nucleotide sequence ID" value="NZ_BIFS01000001.1"/>
</dbReference>
<dbReference type="InterPro" id="IPR009097">
    <property type="entry name" value="Cyclic_Pdiesterase"/>
</dbReference>
<dbReference type="GO" id="GO:0008664">
    <property type="term" value="F:RNA 2',3'-cyclic 3'-phosphodiesterase activity"/>
    <property type="evidence" value="ECO:0007669"/>
    <property type="project" value="UniProtKB-EC"/>
</dbReference>
<comment type="catalytic activity">
    <reaction evidence="2">
        <text>a 3'-end 2',3'-cyclophospho-ribonucleotide-RNA + H2O = a 3'-end 2'-phospho-ribonucleotide-RNA + H(+)</text>
        <dbReference type="Rhea" id="RHEA:11828"/>
        <dbReference type="Rhea" id="RHEA-COMP:10464"/>
        <dbReference type="Rhea" id="RHEA-COMP:17353"/>
        <dbReference type="ChEBI" id="CHEBI:15377"/>
        <dbReference type="ChEBI" id="CHEBI:15378"/>
        <dbReference type="ChEBI" id="CHEBI:83064"/>
        <dbReference type="ChEBI" id="CHEBI:173113"/>
        <dbReference type="EC" id="3.1.4.58"/>
    </reaction>
</comment>
<dbReference type="NCBIfam" id="TIGR02258">
    <property type="entry name" value="2_5_ligase"/>
    <property type="match status" value="1"/>
</dbReference>
<feature type="short sequence motif" description="HXTX 1" evidence="2">
    <location>
        <begin position="41"/>
        <end position="44"/>
    </location>
</feature>
<evidence type="ECO:0000256" key="1">
    <source>
        <dbReference type="ARBA" id="ARBA00022801"/>
    </source>
</evidence>
<feature type="short sequence motif" description="HXTX 2" evidence="2">
    <location>
        <begin position="128"/>
        <end position="131"/>
    </location>
</feature>
<feature type="active site" description="Proton acceptor" evidence="2">
    <location>
        <position position="128"/>
    </location>
</feature>
<dbReference type="EC" id="3.1.4.58" evidence="2"/>
<dbReference type="InterPro" id="IPR004175">
    <property type="entry name" value="RNA_CPDase"/>
</dbReference>
<dbReference type="HAMAP" id="MF_01940">
    <property type="entry name" value="RNA_CPDase"/>
    <property type="match status" value="1"/>
</dbReference>
<comment type="similarity">
    <text evidence="2">Belongs to the 2H phosphoesterase superfamily. ThpR family.</text>
</comment>
<dbReference type="AlphaFoldDB" id="A0A402AN88"/>
<comment type="function">
    <text evidence="2">Hydrolyzes RNA 2',3'-cyclic phosphodiester to an RNA 2'-phosphomonoester.</text>
</comment>
<reference evidence="4" key="1">
    <citation type="submission" date="2018-12" db="EMBL/GenBank/DDBJ databases">
        <title>Tengunoibacter tsumagoiensis gen. nov., sp. nov., Dictyobacter kobayashii sp. nov., D. alpinus sp. nov., and D. joshuensis sp. nov. and description of Dictyobacteraceae fam. nov. within the order Ktedonobacterales isolated from Tengu-no-mugimeshi.</title>
        <authorList>
            <person name="Wang C.M."/>
            <person name="Zheng Y."/>
            <person name="Sakai Y."/>
            <person name="Toyoda A."/>
            <person name="Minakuchi Y."/>
            <person name="Abe K."/>
            <person name="Yokota A."/>
            <person name="Yabe S."/>
        </authorList>
    </citation>
    <scope>NUCLEOTIDE SEQUENCE [LARGE SCALE GENOMIC DNA]</scope>
    <source>
        <strain evidence="4">Uno11</strain>
    </source>
</reference>
<dbReference type="SUPFAM" id="SSF55144">
    <property type="entry name" value="LigT-like"/>
    <property type="match status" value="1"/>
</dbReference>
<keyword evidence="4" id="KW-1185">Reference proteome</keyword>
<gene>
    <name evidence="3" type="ORF">KDK_42400</name>
</gene>